<organism evidence="6 7">
    <name type="scientific">Acrobeloides nanus</name>
    <dbReference type="NCBI Taxonomy" id="290746"/>
    <lineage>
        <taxon>Eukaryota</taxon>
        <taxon>Metazoa</taxon>
        <taxon>Ecdysozoa</taxon>
        <taxon>Nematoda</taxon>
        <taxon>Chromadorea</taxon>
        <taxon>Rhabditida</taxon>
        <taxon>Tylenchina</taxon>
        <taxon>Cephalobomorpha</taxon>
        <taxon>Cephaloboidea</taxon>
        <taxon>Cephalobidae</taxon>
        <taxon>Acrobeloides</taxon>
    </lineage>
</organism>
<dbReference type="InterPro" id="IPR001547">
    <property type="entry name" value="Glyco_hydro_5"/>
</dbReference>
<protein>
    <submittedName>
        <fullName evidence="7">Glycoside hydrolase family 5 domain-containing protein</fullName>
    </submittedName>
</protein>
<dbReference type="InterPro" id="IPR017853">
    <property type="entry name" value="GH"/>
</dbReference>
<evidence type="ECO:0000313" key="7">
    <source>
        <dbReference type="WBParaSite" id="ACRNAN_Path_127.g450.t1"/>
    </source>
</evidence>
<comment type="similarity">
    <text evidence="1 4">Belongs to the glycosyl hydrolase 5 (cellulase A) family.</text>
</comment>
<dbReference type="Proteomes" id="UP000887540">
    <property type="component" value="Unplaced"/>
</dbReference>
<keyword evidence="3 4" id="KW-0326">Glycosidase</keyword>
<dbReference type="GO" id="GO:0000272">
    <property type="term" value="P:polysaccharide catabolic process"/>
    <property type="evidence" value="ECO:0007669"/>
    <property type="project" value="InterPro"/>
</dbReference>
<accession>A0A914BY65</accession>
<proteinExistence type="inferred from homology"/>
<dbReference type="SUPFAM" id="SSF51445">
    <property type="entry name" value="(Trans)glycosidases"/>
    <property type="match status" value="1"/>
</dbReference>
<reference evidence="7" key="1">
    <citation type="submission" date="2022-11" db="UniProtKB">
        <authorList>
            <consortium name="WormBaseParasite"/>
        </authorList>
    </citation>
    <scope>IDENTIFICATION</scope>
</reference>
<dbReference type="Gene3D" id="3.20.20.80">
    <property type="entry name" value="Glycosidases"/>
    <property type="match status" value="1"/>
</dbReference>
<dbReference type="Pfam" id="PF00150">
    <property type="entry name" value="Cellulase"/>
    <property type="match status" value="1"/>
</dbReference>
<feature type="domain" description="Glycoside hydrolase family 5" evidence="5">
    <location>
        <begin position="7"/>
        <end position="140"/>
    </location>
</feature>
<dbReference type="AlphaFoldDB" id="A0A914BY65"/>
<keyword evidence="6" id="KW-1185">Reference proteome</keyword>
<dbReference type="InterPro" id="IPR018087">
    <property type="entry name" value="Glyco_hydro_5_CS"/>
</dbReference>
<dbReference type="PROSITE" id="PS00659">
    <property type="entry name" value="GLYCOSYL_HYDROL_F5"/>
    <property type="match status" value="1"/>
</dbReference>
<dbReference type="PANTHER" id="PTHR34142">
    <property type="entry name" value="ENDO-BETA-1,4-GLUCANASE A"/>
    <property type="match status" value="1"/>
</dbReference>
<evidence type="ECO:0000313" key="6">
    <source>
        <dbReference type="Proteomes" id="UP000887540"/>
    </source>
</evidence>
<evidence type="ECO:0000256" key="3">
    <source>
        <dbReference type="ARBA" id="ARBA00023295"/>
    </source>
</evidence>
<evidence type="ECO:0000256" key="2">
    <source>
        <dbReference type="ARBA" id="ARBA00022801"/>
    </source>
</evidence>
<keyword evidence="2 4" id="KW-0378">Hydrolase</keyword>
<evidence type="ECO:0000256" key="1">
    <source>
        <dbReference type="ARBA" id="ARBA00005641"/>
    </source>
</evidence>
<evidence type="ECO:0000256" key="4">
    <source>
        <dbReference type="RuleBase" id="RU361153"/>
    </source>
</evidence>
<sequence length="187" mass="20532">MGAYMGPHIIYEIWNEPNGVNWTTVKAYAEEVIAVIRQNDPSNIIVVGTPTWSQRVDQAADNPINKTNIAYALHYYAATHKQSLRDKALYAINKGLPIIITEYGTVNSSGGGPVDQASSNDWWTFNDQYKLSYVNWAVYANAGDAAIVLPGTKFDQLADPTKFAPSGVVVNQKYQATNQGVTCSGRK</sequence>
<dbReference type="GO" id="GO:0004553">
    <property type="term" value="F:hydrolase activity, hydrolyzing O-glycosyl compounds"/>
    <property type="evidence" value="ECO:0007669"/>
    <property type="project" value="InterPro"/>
</dbReference>
<dbReference type="PANTHER" id="PTHR34142:SF1">
    <property type="entry name" value="GLYCOSIDE HYDROLASE FAMILY 5 DOMAIN-CONTAINING PROTEIN"/>
    <property type="match status" value="1"/>
</dbReference>
<dbReference type="WBParaSite" id="ACRNAN_Path_127.g450.t1">
    <property type="protein sequence ID" value="ACRNAN_Path_127.g450.t1"/>
    <property type="gene ID" value="ACRNAN_Path_127.g450"/>
</dbReference>
<name>A0A914BY65_9BILA</name>
<evidence type="ECO:0000259" key="5">
    <source>
        <dbReference type="Pfam" id="PF00150"/>
    </source>
</evidence>